<accession>A0ABY0AXX6</accession>
<proteinExistence type="predicted"/>
<comment type="caution">
    <text evidence="1">The sequence shown here is derived from an EMBL/GenBank/DDBJ whole genome shotgun (WGS) entry which is preliminary data.</text>
</comment>
<name>A0ABY0AXX6_9ENTR</name>
<dbReference type="EMBL" id="RXRX01000001">
    <property type="protein sequence ID" value="RTN26988.1"/>
    <property type="molecule type" value="Genomic_DNA"/>
</dbReference>
<dbReference type="Proteomes" id="UP000278241">
    <property type="component" value="Unassembled WGS sequence"/>
</dbReference>
<keyword evidence="2" id="KW-1185">Reference proteome</keyword>
<protein>
    <recommendedName>
        <fullName evidence="3">Secreted protein</fullName>
    </recommendedName>
</protein>
<sequence length="92" mass="10356">MASNAARTNFFIVMLPSVLLMRRVCGLDVQCQLMNLYAIKMIKYCVCCKKKRITHQVTRFMNTVLCIRVVNFCAQTPALYARSGASSASADR</sequence>
<evidence type="ECO:0000313" key="1">
    <source>
        <dbReference type="EMBL" id="RTN26988.1"/>
    </source>
</evidence>
<gene>
    <name evidence="1" type="ORF">EKN94_00495</name>
</gene>
<evidence type="ECO:0008006" key="3">
    <source>
        <dbReference type="Google" id="ProtNLM"/>
    </source>
</evidence>
<evidence type="ECO:0000313" key="2">
    <source>
        <dbReference type="Proteomes" id="UP000278241"/>
    </source>
</evidence>
<organism evidence="1 2">
    <name type="scientific">Enterobacter quasimori</name>
    <dbReference type="NCBI Taxonomy" id="2838947"/>
    <lineage>
        <taxon>Bacteria</taxon>
        <taxon>Pseudomonadati</taxon>
        <taxon>Pseudomonadota</taxon>
        <taxon>Gammaproteobacteria</taxon>
        <taxon>Enterobacterales</taxon>
        <taxon>Enterobacteriaceae</taxon>
        <taxon>Enterobacter</taxon>
    </lineage>
</organism>
<reference evidence="1 2" key="1">
    <citation type="submission" date="2018-12" db="EMBL/GenBank/DDBJ databases">
        <title>The Batch Genome Submission of Enterobacter spp. strains.</title>
        <authorList>
            <person name="Wei L."/>
            <person name="Wu W."/>
            <person name="Lin J."/>
            <person name="Zhang X."/>
            <person name="Feng Y."/>
            <person name="Zong Z."/>
        </authorList>
    </citation>
    <scope>NUCLEOTIDE SEQUENCE [LARGE SCALE GENOMIC DNA]</scope>
    <source>
        <strain evidence="1 2">WCHEM090044</strain>
    </source>
</reference>